<dbReference type="RefSeq" id="XP_003019457.1">
    <property type="nucleotide sequence ID" value="XM_003019411.1"/>
</dbReference>
<proteinExistence type="predicted"/>
<accession>D4DH82</accession>
<evidence type="ECO:0000313" key="3">
    <source>
        <dbReference type="Proteomes" id="UP000008383"/>
    </source>
</evidence>
<gene>
    <name evidence="2" type="ORF">TRV_06537</name>
</gene>
<keyword evidence="1" id="KW-0812">Transmembrane</keyword>
<comment type="caution">
    <text evidence="2">The sequence shown here is derived from an EMBL/GenBank/DDBJ whole genome shotgun (WGS) entry which is preliminary data.</text>
</comment>
<keyword evidence="1" id="KW-1133">Transmembrane helix</keyword>
<protein>
    <submittedName>
        <fullName evidence="2">Uncharacterized protein</fullName>
    </submittedName>
</protein>
<keyword evidence="1" id="KW-0472">Membrane</keyword>
<keyword evidence="3" id="KW-1185">Reference proteome</keyword>
<dbReference type="HOGENOM" id="CLU_2348204_0_0_1"/>
<name>D4DH82_TRIVH</name>
<dbReference type="EMBL" id="ACYE01000373">
    <property type="protein sequence ID" value="EFE38812.1"/>
    <property type="molecule type" value="Genomic_DNA"/>
</dbReference>
<sequence length="97" mass="11391">MFQPLHLPCFFLASAKKKKRTHPLFLLLLLLLLLLLNFLLSPLFFYRDDVREPRLSLSLITYLSLSVCLDFDILSSICDVLLNYRFSLRPDFSLQLI</sequence>
<organism evidence="2 3">
    <name type="scientific">Trichophyton verrucosum (strain HKI 0517)</name>
    <dbReference type="NCBI Taxonomy" id="663202"/>
    <lineage>
        <taxon>Eukaryota</taxon>
        <taxon>Fungi</taxon>
        <taxon>Dikarya</taxon>
        <taxon>Ascomycota</taxon>
        <taxon>Pezizomycotina</taxon>
        <taxon>Eurotiomycetes</taxon>
        <taxon>Eurotiomycetidae</taxon>
        <taxon>Onygenales</taxon>
        <taxon>Arthrodermataceae</taxon>
        <taxon>Trichophyton</taxon>
    </lineage>
</organism>
<dbReference type="AlphaFoldDB" id="D4DH82"/>
<reference evidence="3" key="1">
    <citation type="journal article" date="2011" name="Genome Biol.">
        <title>Comparative and functional genomics provide insights into the pathogenicity of dermatophytic fungi.</title>
        <authorList>
            <person name="Burmester A."/>
            <person name="Shelest E."/>
            <person name="Gloeckner G."/>
            <person name="Heddergott C."/>
            <person name="Schindler S."/>
            <person name="Staib P."/>
            <person name="Heidel A."/>
            <person name="Felder M."/>
            <person name="Petzold A."/>
            <person name="Szafranski K."/>
            <person name="Feuermann M."/>
            <person name="Pedruzzi I."/>
            <person name="Priebe S."/>
            <person name="Groth M."/>
            <person name="Winkler R."/>
            <person name="Li W."/>
            <person name="Kniemeyer O."/>
            <person name="Schroeckh V."/>
            <person name="Hertweck C."/>
            <person name="Hube B."/>
            <person name="White T.C."/>
            <person name="Platzer M."/>
            <person name="Guthke R."/>
            <person name="Heitman J."/>
            <person name="Woestemeyer J."/>
            <person name="Zipfel P.F."/>
            <person name="Monod M."/>
            <person name="Brakhage A.A."/>
        </authorList>
    </citation>
    <scope>NUCLEOTIDE SEQUENCE [LARGE SCALE GENOMIC DNA]</scope>
    <source>
        <strain evidence="3">HKI 0517</strain>
    </source>
</reference>
<dbReference type="Proteomes" id="UP000008383">
    <property type="component" value="Unassembled WGS sequence"/>
</dbReference>
<dbReference type="KEGG" id="tve:TRV_06537"/>
<evidence type="ECO:0000313" key="2">
    <source>
        <dbReference type="EMBL" id="EFE38812.1"/>
    </source>
</evidence>
<evidence type="ECO:0000256" key="1">
    <source>
        <dbReference type="SAM" id="Phobius"/>
    </source>
</evidence>
<dbReference type="GeneID" id="9577907"/>
<feature type="transmembrane region" description="Helical" evidence="1">
    <location>
        <begin position="24"/>
        <end position="47"/>
    </location>
</feature>